<feature type="compositionally biased region" description="Basic and acidic residues" evidence="1">
    <location>
        <begin position="217"/>
        <end position="227"/>
    </location>
</feature>
<keyword evidence="3" id="KW-1185">Reference proteome</keyword>
<dbReference type="EMBL" id="CAMPGE010000846">
    <property type="protein sequence ID" value="CAI2359606.1"/>
    <property type="molecule type" value="Genomic_DNA"/>
</dbReference>
<reference evidence="2" key="1">
    <citation type="submission" date="2023-07" db="EMBL/GenBank/DDBJ databases">
        <authorList>
            <consortium name="AG Swart"/>
            <person name="Singh M."/>
            <person name="Singh A."/>
            <person name="Seah K."/>
            <person name="Emmerich C."/>
        </authorList>
    </citation>
    <scope>NUCLEOTIDE SEQUENCE</scope>
    <source>
        <strain evidence="2">DP1</strain>
    </source>
</reference>
<dbReference type="Proteomes" id="UP001295684">
    <property type="component" value="Unassembled WGS sequence"/>
</dbReference>
<name>A0AAD1U3N0_EUPCR</name>
<feature type="compositionally biased region" description="Polar residues" evidence="1">
    <location>
        <begin position="65"/>
        <end position="82"/>
    </location>
</feature>
<dbReference type="InterPro" id="IPR051291">
    <property type="entry name" value="CIMAP"/>
</dbReference>
<feature type="compositionally biased region" description="Polar residues" evidence="1">
    <location>
        <begin position="107"/>
        <end position="118"/>
    </location>
</feature>
<accession>A0AAD1U3N0</accession>
<evidence type="ECO:0000256" key="1">
    <source>
        <dbReference type="SAM" id="MobiDB-lite"/>
    </source>
</evidence>
<gene>
    <name evidence="2" type="ORF">ECRASSUSDP1_LOCUS898</name>
</gene>
<comment type="caution">
    <text evidence="2">The sequence shown here is derived from an EMBL/GenBank/DDBJ whole genome shotgun (WGS) entry which is preliminary data.</text>
</comment>
<organism evidence="2 3">
    <name type="scientific">Euplotes crassus</name>
    <dbReference type="NCBI Taxonomy" id="5936"/>
    <lineage>
        <taxon>Eukaryota</taxon>
        <taxon>Sar</taxon>
        <taxon>Alveolata</taxon>
        <taxon>Ciliophora</taxon>
        <taxon>Intramacronucleata</taxon>
        <taxon>Spirotrichea</taxon>
        <taxon>Hypotrichia</taxon>
        <taxon>Euplotida</taxon>
        <taxon>Euplotidae</taxon>
        <taxon>Moneuplotes</taxon>
    </lineage>
</organism>
<feature type="compositionally biased region" description="Gly residues" evidence="1">
    <location>
        <begin position="484"/>
        <end position="497"/>
    </location>
</feature>
<feature type="compositionally biased region" description="Low complexity" evidence="1">
    <location>
        <begin position="327"/>
        <end position="340"/>
    </location>
</feature>
<protein>
    <submittedName>
        <fullName evidence="2">Uncharacterized protein</fullName>
    </submittedName>
</protein>
<proteinExistence type="predicted"/>
<dbReference type="InterPro" id="IPR010736">
    <property type="entry name" value="SHIPPO-rpt"/>
</dbReference>
<feature type="region of interest" description="Disordered" evidence="1">
    <location>
        <begin position="195"/>
        <end position="274"/>
    </location>
</feature>
<feature type="region of interest" description="Disordered" evidence="1">
    <location>
        <begin position="304"/>
        <end position="384"/>
    </location>
</feature>
<dbReference type="AlphaFoldDB" id="A0AAD1U3N0"/>
<sequence>MFLVQVDCLFDMKKLLGNYNAASQFSKTTTGFSFGGGKPRQSRLGKTQHSPGPAEYTGDKKKVTNAPSFGFGSQQRGQNLKDQNIGPGSYQMKSSFDKALEKREFKQTSQRTVLTNTKSNNPGPGNYSPSNKASKLSAPKYGFGSEKKMRQPSKFNGPSPNLYEVKDTITRRSFQKTGMGYGKKVDPAQVLVDTPGPGSYKEPSYIQEGKKFSMGAKDLDKRKDRSSESPGPNVYNPDVNKVRDKAPQFGFGTEKKLVQKGKNHSPDPASYNVNDKILRKTAQASGMGYGGKINLSKTLADTPGPGTYNMRSTVTDGKKIGMGAKLSNNKNGKNNSPGPGAYSPSRKVSEKAEPKFGFGTSSRLQEAGKNSVPSPNSYQVKDDIMRKTAQSSGMGFGGKIDFVKNSQGTPGPGAYEYQTHIVEGKKYGMGIRLNSSKGRKEASPGPGAYKSEVVDLKRKHKSYSLGKQTRFDRKVKKSDLPGPGLYGAKGQLGGPKFGFGSEQREKKKAAENPGPGFYEIDRSFNNIKAYERAG</sequence>
<feature type="region of interest" description="Disordered" evidence="1">
    <location>
        <begin position="475"/>
        <end position="517"/>
    </location>
</feature>
<feature type="compositionally biased region" description="Basic and acidic residues" evidence="1">
    <location>
        <begin position="95"/>
        <end position="106"/>
    </location>
</feature>
<evidence type="ECO:0000313" key="2">
    <source>
        <dbReference type="EMBL" id="CAI2359606.1"/>
    </source>
</evidence>
<feature type="compositionally biased region" description="Low complexity" evidence="1">
    <location>
        <begin position="119"/>
        <end position="131"/>
    </location>
</feature>
<dbReference type="PANTHER" id="PTHR21580">
    <property type="entry name" value="SHIPPO-1-RELATED"/>
    <property type="match status" value="1"/>
</dbReference>
<feature type="region of interest" description="Disordered" evidence="1">
    <location>
        <begin position="30"/>
        <end position="163"/>
    </location>
</feature>
<dbReference type="Pfam" id="PF07004">
    <property type="entry name" value="SHIPPO-rpt"/>
    <property type="match status" value="8"/>
</dbReference>
<evidence type="ECO:0000313" key="3">
    <source>
        <dbReference type="Proteomes" id="UP001295684"/>
    </source>
</evidence>